<feature type="domain" description="BD-FAE-like" evidence="2">
    <location>
        <begin position="21"/>
        <end position="229"/>
    </location>
</feature>
<dbReference type="Pfam" id="PF20434">
    <property type="entry name" value="BD-FAE"/>
    <property type="match status" value="1"/>
</dbReference>
<dbReference type="STRING" id="1182541.W9YRN9"/>
<protein>
    <recommendedName>
        <fullName evidence="2">BD-FAE-like domain-containing protein</fullName>
    </recommendedName>
</protein>
<dbReference type="PANTHER" id="PTHR48081:SF13">
    <property type="entry name" value="ALPHA_BETA HYDROLASE"/>
    <property type="match status" value="1"/>
</dbReference>
<reference evidence="3 4" key="1">
    <citation type="submission" date="2013-03" db="EMBL/GenBank/DDBJ databases">
        <title>The Genome Sequence of Capronia coronata CBS 617.96.</title>
        <authorList>
            <consortium name="The Broad Institute Genomics Platform"/>
            <person name="Cuomo C."/>
            <person name="de Hoog S."/>
            <person name="Gorbushina A."/>
            <person name="Walker B."/>
            <person name="Young S.K."/>
            <person name="Zeng Q."/>
            <person name="Gargeya S."/>
            <person name="Fitzgerald M."/>
            <person name="Haas B."/>
            <person name="Abouelleil A."/>
            <person name="Allen A.W."/>
            <person name="Alvarado L."/>
            <person name="Arachchi H.M."/>
            <person name="Berlin A.M."/>
            <person name="Chapman S.B."/>
            <person name="Gainer-Dewar J."/>
            <person name="Goldberg J."/>
            <person name="Griggs A."/>
            <person name="Gujja S."/>
            <person name="Hansen M."/>
            <person name="Howarth C."/>
            <person name="Imamovic A."/>
            <person name="Ireland A."/>
            <person name="Larimer J."/>
            <person name="McCowan C."/>
            <person name="Murphy C."/>
            <person name="Pearson M."/>
            <person name="Poon T.W."/>
            <person name="Priest M."/>
            <person name="Roberts A."/>
            <person name="Saif S."/>
            <person name="Shea T."/>
            <person name="Sisk P."/>
            <person name="Sykes S."/>
            <person name="Wortman J."/>
            <person name="Nusbaum C."/>
            <person name="Birren B."/>
        </authorList>
    </citation>
    <scope>NUCLEOTIDE SEQUENCE [LARGE SCALE GENOMIC DNA]</scope>
    <source>
        <strain evidence="3 4">CBS 617.96</strain>
    </source>
</reference>
<gene>
    <name evidence="3" type="ORF">A1O1_00684</name>
</gene>
<sequence>MEAEEIHDICYVRNAHKRQKLDLYFPASRSRPCPLIIYIHGGAFAFGTKKTELVPKHLRDHGYAVASLDYRLSGDAIFPAALEDCKAAVRWLRAHAGRYQIDGGRFVAWGESAGGHQAVMLGVTGDTKEFDVGEHLDISSKVQGVVDYYAPTDFLQMDDHALPGSLEHNARESPESRYIGGPITENRALVEKANPITWIKRQLPPFFIAHGTEDRIVPLHQSELLVSALEKVGARAIFHPVDGAEHGFQGATEEQTQALKEATEKFLKNLFDSLC</sequence>
<dbReference type="Gene3D" id="3.40.50.1820">
    <property type="entry name" value="alpha/beta hydrolase"/>
    <property type="match status" value="1"/>
</dbReference>
<dbReference type="Proteomes" id="UP000019484">
    <property type="component" value="Unassembled WGS sequence"/>
</dbReference>
<dbReference type="AlphaFoldDB" id="W9YRN9"/>
<dbReference type="SUPFAM" id="SSF53474">
    <property type="entry name" value="alpha/beta-Hydrolases"/>
    <property type="match status" value="1"/>
</dbReference>
<dbReference type="eggNOG" id="KOG1516">
    <property type="taxonomic scope" value="Eukaryota"/>
</dbReference>
<name>W9YRN9_9EURO</name>
<evidence type="ECO:0000256" key="1">
    <source>
        <dbReference type="ARBA" id="ARBA00022801"/>
    </source>
</evidence>
<organism evidence="3 4">
    <name type="scientific">Capronia coronata CBS 617.96</name>
    <dbReference type="NCBI Taxonomy" id="1182541"/>
    <lineage>
        <taxon>Eukaryota</taxon>
        <taxon>Fungi</taxon>
        <taxon>Dikarya</taxon>
        <taxon>Ascomycota</taxon>
        <taxon>Pezizomycotina</taxon>
        <taxon>Eurotiomycetes</taxon>
        <taxon>Chaetothyriomycetidae</taxon>
        <taxon>Chaetothyriales</taxon>
        <taxon>Herpotrichiellaceae</taxon>
        <taxon>Capronia</taxon>
    </lineage>
</organism>
<evidence type="ECO:0000313" key="4">
    <source>
        <dbReference type="Proteomes" id="UP000019484"/>
    </source>
</evidence>
<dbReference type="RefSeq" id="XP_007719791.1">
    <property type="nucleotide sequence ID" value="XM_007721601.1"/>
</dbReference>
<dbReference type="GeneID" id="19155590"/>
<evidence type="ECO:0000259" key="2">
    <source>
        <dbReference type="Pfam" id="PF20434"/>
    </source>
</evidence>
<keyword evidence="4" id="KW-1185">Reference proteome</keyword>
<dbReference type="EMBL" id="AMWN01000001">
    <property type="protein sequence ID" value="EXJ95562.1"/>
    <property type="molecule type" value="Genomic_DNA"/>
</dbReference>
<dbReference type="InterPro" id="IPR050300">
    <property type="entry name" value="GDXG_lipolytic_enzyme"/>
</dbReference>
<comment type="caution">
    <text evidence="3">The sequence shown here is derived from an EMBL/GenBank/DDBJ whole genome shotgun (WGS) entry which is preliminary data.</text>
</comment>
<proteinExistence type="predicted"/>
<dbReference type="OrthoDB" id="19653at2759"/>
<dbReference type="HOGENOM" id="CLU_012494_4_0_1"/>
<accession>W9YRN9</accession>
<dbReference type="InterPro" id="IPR049492">
    <property type="entry name" value="BD-FAE-like_dom"/>
</dbReference>
<keyword evidence="1" id="KW-0378">Hydrolase</keyword>
<dbReference type="PANTHER" id="PTHR48081">
    <property type="entry name" value="AB HYDROLASE SUPERFAMILY PROTEIN C4A8.06C"/>
    <property type="match status" value="1"/>
</dbReference>
<evidence type="ECO:0000313" key="3">
    <source>
        <dbReference type="EMBL" id="EXJ95562.1"/>
    </source>
</evidence>
<dbReference type="GO" id="GO:0016787">
    <property type="term" value="F:hydrolase activity"/>
    <property type="evidence" value="ECO:0007669"/>
    <property type="project" value="UniProtKB-KW"/>
</dbReference>
<dbReference type="InterPro" id="IPR029058">
    <property type="entry name" value="AB_hydrolase_fold"/>
</dbReference>